<evidence type="ECO:0000313" key="6">
    <source>
        <dbReference type="Proteomes" id="UP001652581"/>
    </source>
</evidence>
<organism evidence="6 7">
    <name type="scientific">Vicugna pacos</name>
    <name type="common">Alpaca</name>
    <name type="synonym">Lama pacos</name>
    <dbReference type="NCBI Taxonomy" id="30538"/>
    <lineage>
        <taxon>Eukaryota</taxon>
        <taxon>Metazoa</taxon>
        <taxon>Chordata</taxon>
        <taxon>Craniata</taxon>
        <taxon>Vertebrata</taxon>
        <taxon>Euteleostomi</taxon>
        <taxon>Mammalia</taxon>
        <taxon>Eutheria</taxon>
        <taxon>Laurasiatheria</taxon>
        <taxon>Artiodactyla</taxon>
        <taxon>Tylopoda</taxon>
        <taxon>Camelidae</taxon>
        <taxon>Vicugna</taxon>
    </lineage>
</organism>
<reference evidence="7" key="1">
    <citation type="submission" date="2025-08" db="UniProtKB">
        <authorList>
            <consortium name="RefSeq"/>
        </authorList>
    </citation>
    <scope>IDENTIFICATION</scope>
</reference>
<dbReference type="InterPro" id="IPR038562">
    <property type="entry name" value="Ribosomal_eL34_C_sf"/>
</dbReference>
<keyword evidence="3" id="KW-0687">Ribonucleoprotein</keyword>
<proteinExistence type="inferred from homology"/>
<evidence type="ECO:0000256" key="2">
    <source>
        <dbReference type="ARBA" id="ARBA00022980"/>
    </source>
</evidence>
<evidence type="ECO:0000313" key="7">
    <source>
        <dbReference type="RefSeq" id="XP_072811880.1"/>
    </source>
</evidence>
<evidence type="ECO:0000256" key="4">
    <source>
        <dbReference type="ARBA" id="ARBA00035227"/>
    </source>
</evidence>
<accession>A0ABM5CTA5</accession>
<dbReference type="InterPro" id="IPR018065">
    <property type="entry name" value="Ribosomal_eL34_CS"/>
</dbReference>
<evidence type="ECO:0000256" key="1">
    <source>
        <dbReference type="ARBA" id="ARBA00009875"/>
    </source>
</evidence>
<gene>
    <name evidence="7" type="primary">LOC140691755</name>
</gene>
<name>A0ABM5CTA5_VICPA</name>
<dbReference type="Gene3D" id="6.20.340.10">
    <property type="match status" value="1"/>
</dbReference>
<dbReference type="PRINTS" id="PR01250">
    <property type="entry name" value="RIBOSOMALL34"/>
</dbReference>
<evidence type="ECO:0000256" key="3">
    <source>
        <dbReference type="ARBA" id="ARBA00023274"/>
    </source>
</evidence>
<dbReference type="GeneID" id="140691755"/>
<dbReference type="Pfam" id="PF01199">
    <property type="entry name" value="Ribosomal_L34e"/>
    <property type="match status" value="1"/>
</dbReference>
<dbReference type="PROSITE" id="PS01145">
    <property type="entry name" value="RIBOSOMAL_L34E"/>
    <property type="match status" value="1"/>
</dbReference>
<dbReference type="PANTHER" id="PTHR46595">
    <property type="entry name" value="60S RIBOSOMAL PROTEIN L34"/>
    <property type="match status" value="1"/>
</dbReference>
<comment type="similarity">
    <text evidence="1">Belongs to the eukaryotic ribosomal protein eL34 family.</text>
</comment>
<keyword evidence="2" id="KW-0689">Ribosomal protein</keyword>
<evidence type="ECO:0000256" key="5">
    <source>
        <dbReference type="ARBA" id="ARBA00035333"/>
    </source>
</evidence>
<protein>
    <recommendedName>
        <fullName evidence="4">Large ribosomal subunit protein eL34</fullName>
    </recommendedName>
    <alternativeName>
        <fullName evidence="5">60S ribosomal protein L34</fullName>
    </alternativeName>
</protein>
<dbReference type="RefSeq" id="XP_072811880.1">
    <property type="nucleotide sequence ID" value="XM_072955779.1"/>
</dbReference>
<sequence length="164" mass="18500">MRAKHVLYHLSCTLPPVVSSFKCLRYKKKGLKSVISFFLLRGQYLEAFRMVQRLTYHHRLSYNTASNKTRLFRTPGNRMVYVYTKKVGKAPKSAGGLCPGQLQGVCAVRPKVLTRLFKRNKHGSWAHGGSTCTECVHSRFKRASLQRSRKGCEGVGSTSTESES</sequence>
<dbReference type="Gene3D" id="6.20.370.70">
    <property type="match status" value="1"/>
</dbReference>
<dbReference type="InterPro" id="IPR008195">
    <property type="entry name" value="Ribosomal_eL34"/>
</dbReference>
<dbReference type="Proteomes" id="UP001652581">
    <property type="component" value="Chromosome X"/>
</dbReference>
<keyword evidence="6" id="KW-1185">Reference proteome</keyword>